<evidence type="ECO:0000259" key="3">
    <source>
        <dbReference type="PROSITE" id="PS51186"/>
    </source>
</evidence>
<sequence>MSVDVTKRVVEAGSDEHVDAAWELKERIRREDAVLKQRHGFFANAYRRATVHLLFAGVHGSEHDSEADDLIGFAAVRRDGYVLFLAVDPAHRGEGFGRKLMATVADEHDSVTCHARATNEVAIDFYEHIGFEIKRHIENYYEDGGAAYYLKLGGGGLTDRLSEFMRR</sequence>
<dbReference type="EMBL" id="AOME01000078">
    <property type="protein sequence ID" value="EMA49344.1"/>
    <property type="molecule type" value="Genomic_DNA"/>
</dbReference>
<dbReference type="Pfam" id="PF13508">
    <property type="entry name" value="Acetyltransf_7"/>
    <property type="match status" value="1"/>
</dbReference>
<dbReference type="PANTHER" id="PTHR43420">
    <property type="entry name" value="ACETYLTRANSFERASE"/>
    <property type="match status" value="1"/>
</dbReference>
<evidence type="ECO:0000256" key="1">
    <source>
        <dbReference type="ARBA" id="ARBA00022679"/>
    </source>
</evidence>
<name>M0MWY3_9EURY</name>
<dbReference type="InterPro" id="IPR016181">
    <property type="entry name" value="Acyl_CoA_acyltransferase"/>
</dbReference>
<keyword evidence="5" id="KW-1185">Reference proteome</keyword>
<dbReference type="Gene3D" id="3.40.630.30">
    <property type="match status" value="1"/>
</dbReference>
<dbReference type="OrthoDB" id="110201at2157"/>
<keyword evidence="2" id="KW-0012">Acyltransferase</keyword>
<dbReference type="GO" id="GO:0016747">
    <property type="term" value="F:acyltransferase activity, transferring groups other than amino-acyl groups"/>
    <property type="evidence" value="ECO:0007669"/>
    <property type="project" value="InterPro"/>
</dbReference>
<dbReference type="Proteomes" id="UP000011625">
    <property type="component" value="Unassembled WGS sequence"/>
</dbReference>
<reference evidence="4 5" key="1">
    <citation type="journal article" date="2014" name="PLoS Genet.">
        <title>Phylogenetically driven sequencing of extremely halophilic archaea reveals strategies for static and dynamic osmo-response.</title>
        <authorList>
            <person name="Becker E.A."/>
            <person name="Seitzer P.M."/>
            <person name="Tritt A."/>
            <person name="Larsen D."/>
            <person name="Krusor M."/>
            <person name="Yao A.I."/>
            <person name="Wu D."/>
            <person name="Madern D."/>
            <person name="Eisen J.A."/>
            <person name="Darling A.E."/>
            <person name="Facciotti M.T."/>
        </authorList>
    </citation>
    <scope>NUCLEOTIDE SEQUENCE [LARGE SCALE GENOMIC DNA]</scope>
    <source>
        <strain evidence="4 5">DSM 8989</strain>
    </source>
</reference>
<dbReference type="InterPro" id="IPR050680">
    <property type="entry name" value="YpeA/RimI_acetyltransf"/>
</dbReference>
<dbReference type="SUPFAM" id="SSF55729">
    <property type="entry name" value="Acyl-CoA N-acyltransferases (Nat)"/>
    <property type="match status" value="1"/>
</dbReference>
<organism evidence="4 5">
    <name type="scientific">Halococcus salifodinae DSM 8989</name>
    <dbReference type="NCBI Taxonomy" id="1227456"/>
    <lineage>
        <taxon>Archaea</taxon>
        <taxon>Methanobacteriati</taxon>
        <taxon>Methanobacteriota</taxon>
        <taxon>Stenosarchaea group</taxon>
        <taxon>Halobacteria</taxon>
        <taxon>Halobacteriales</taxon>
        <taxon>Halococcaceae</taxon>
        <taxon>Halococcus</taxon>
    </lineage>
</organism>
<gene>
    <name evidence="4" type="ORF">C450_17542</name>
</gene>
<dbReference type="STRING" id="1227456.C450_17542"/>
<protein>
    <submittedName>
        <fullName evidence="4">N-acetyltransferase GCN5</fullName>
    </submittedName>
</protein>
<evidence type="ECO:0000256" key="2">
    <source>
        <dbReference type="ARBA" id="ARBA00023315"/>
    </source>
</evidence>
<comment type="caution">
    <text evidence="4">The sequence shown here is derived from an EMBL/GenBank/DDBJ whole genome shotgun (WGS) entry which is preliminary data.</text>
</comment>
<proteinExistence type="predicted"/>
<dbReference type="AlphaFoldDB" id="M0MWY3"/>
<accession>M0MWY3</accession>
<feature type="domain" description="N-acetyltransferase" evidence="3">
    <location>
        <begin position="8"/>
        <end position="155"/>
    </location>
</feature>
<dbReference type="PROSITE" id="PS51186">
    <property type="entry name" value="GNAT"/>
    <property type="match status" value="1"/>
</dbReference>
<dbReference type="CDD" id="cd04301">
    <property type="entry name" value="NAT_SF"/>
    <property type="match status" value="1"/>
</dbReference>
<evidence type="ECO:0000313" key="4">
    <source>
        <dbReference type="EMBL" id="EMA49344.1"/>
    </source>
</evidence>
<dbReference type="InterPro" id="IPR000182">
    <property type="entry name" value="GNAT_dom"/>
</dbReference>
<dbReference type="RefSeq" id="WP_005045561.1">
    <property type="nucleotide sequence ID" value="NZ_AOME01000078.1"/>
</dbReference>
<keyword evidence="1 4" id="KW-0808">Transferase</keyword>
<evidence type="ECO:0000313" key="5">
    <source>
        <dbReference type="Proteomes" id="UP000011625"/>
    </source>
</evidence>
<dbReference type="PATRIC" id="fig|1227456.3.peg.3568"/>